<reference evidence="5" key="1">
    <citation type="submission" date="2022-11" db="UniProtKB">
        <authorList>
            <consortium name="WormBaseParasite"/>
        </authorList>
    </citation>
    <scope>IDENTIFICATION</scope>
</reference>
<protein>
    <submittedName>
        <fullName evidence="5">Uncharacterized protein</fullName>
    </submittedName>
</protein>
<keyword evidence="4" id="KW-1185">Reference proteome</keyword>
<dbReference type="GO" id="GO:1990234">
    <property type="term" value="C:transferase complex"/>
    <property type="evidence" value="ECO:0007669"/>
    <property type="project" value="UniProtKB-ARBA"/>
</dbReference>
<dbReference type="AlphaFoldDB" id="A0A915D091"/>
<sequence>MHAKEKRRRVEKLVEKYAQRRNIEANQDEEGNDLFDCQASCSFTPLLNVPGVFSADGLVEGFELLKRYFPDLALSVLPLIQLHLPANQIPCEKSNEVKARQITNVEEWISLKPQLEKLCPMMLPFVAQLVKIDESTSLHTEEKIKLESGCNQSFMDPKTRQHLIQLKVRNKDKTSVTAYANISSVIKRKRAYIHSSKVNKIVSLPFIKDIFLSNDSNGITALWDGTNGIKLRKFVTRDTSCNDISLCEHMHITGLFISAHADGGARIWMMDRTNYLRLLVHDYPVKQVALRDRTAVTSTEFDRAVRIWDINTGEIVRVLEQMDTECLAIKFVDDQKIWALAESGIMYLSDIDSATTLAKHKLDIALKSKVTSMSVVLHNSTSLLLATNYLKLFCVDLNCSNQQVSMFKVNCLVVDNEMLENCPILATKWSADQQKIFIVFG</sequence>
<keyword evidence="1 3" id="KW-0853">WD repeat</keyword>
<accession>A0A915D091</accession>
<evidence type="ECO:0000313" key="5">
    <source>
        <dbReference type="WBParaSite" id="jg14554"/>
    </source>
</evidence>
<feature type="repeat" description="WD" evidence="3">
    <location>
        <begin position="278"/>
        <end position="318"/>
    </location>
</feature>
<evidence type="ECO:0000256" key="3">
    <source>
        <dbReference type="PROSITE-ProRule" id="PRU00221"/>
    </source>
</evidence>
<evidence type="ECO:0000313" key="4">
    <source>
        <dbReference type="Proteomes" id="UP000887574"/>
    </source>
</evidence>
<dbReference type="PROSITE" id="PS00678">
    <property type="entry name" value="WD_REPEATS_1"/>
    <property type="match status" value="1"/>
</dbReference>
<name>A0A915D091_9BILA</name>
<keyword evidence="2" id="KW-0677">Repeat</keyword>
<dbReference type="PROSITE" id="PS50082">
    <property type="entry name" value="WD_REPEATS_2"/>
    <property type="match status" value="1"/>
</dbReference>
<dbReference type="PANTHER" id="PTHR22847:SF637">
    <property type="entry name" value="WD REPEAT DOMAIN 5B"/>
    <property type="match status" value="1"/>
</dbReference>
<evidence type="ECO:0000256" key="2">
    <source>
        <dbReference type="ARBA" id="ARBA00022737"/>
    </source>
</evidence>
<organism evidence="4 5">
    <name type="scientific">Ditylenchus dipsaci</name>
    <dbReference type="NCBI Taxonomy" id="166011"/>
    <lineage>
        <taxon>Eukaryota</taxon>
        <taxon>Metazoa</taxon>
        <taxon>Ecdysozoa</taxon>
        <taxon>Nematoda</taxon>
        <taxon>Chromadorea</taxon>
        <taxon>Rhabditida</taxon>
        <taxon>Tylenchina</taxon>
        <taxon>Tylenchomorpha</taxon>
        <taxon>Sphaerularioidea</taxon>
        <taxon>Anguinidae</taxon>
        <taxon>Anguininae</taxon>
        <taxon>Ditylenchus</taxon>
    </lineage>
</organism>
<proteinExistence type="predicted"/>
<dbReference type="Proteomes" id="UP000887574">
    <property type="component" value="Unplaced"/>
</dbReference>
<dbReference type="InterPro" id="IPR036322">
    <property type="entry name" value="WD40_repeat_dom_sf"/>
</dbReference>
<dbReference type="InterPro" id="IPR001680">
    <property type="entry name" value="WD40_rpt"/>
</dbReference>
<dbReference type="PANTHER" id="PTHR22847">
    <property type="entry name" value="WD40 REPEAT PROTEIN"/>
    <property type="match status" value="1"/>
</dbReference>
<dbReference type="SUPFAM" id="SSF50978">
    <property type="entry name" value="WD40 repeat-like"/>
    <property type="match status" value="1"/>
</dbReference>
<dbReference type="InterPro" id="IPR019775">
    <property type="entry name" value="WD40_repeat_CS"/>
</dbReference>
<dbReference type="WBParaSite" id="jg14554">
    <property type="protein sequence ID" value="jg14554"/>
    <property type="gene ID" value="jg14554"/>
</dbReference>
<dbReference type="InterPro" id="IPR015943">
    <property type="entry name" value="WD40/YVTN_repeat-like_dom_sf"/>
</dbReference>
<evidence type="ECO:0000256" key="1">
    <source>
        <dbReference type="ARBA" id="ARBA00022574"/>
    </source>
</evidence>
<dbReference type="Gene3D" id="2.130.10.10">
    <property type="entry name" value="YVTN repeat-like/Quinoprotein amine dehydrogenase"/>
    <property type="match status" value="1"/>
</dbReference>